<evidence type="ECO:0000256" key="9">
    <source>
        <dbReference type="ARBA" id="ARBA00022741"/>
    </source>
</evidence>
<dbReference type="InterPro" id="IPR046885">
    <property type="entry name" value="MnmA-like_C"/>
</dbReference>
<gene>
    <name evidence="14" type="primary">mnmA</name>
    <name evidence="17" type="ORF">BFG52_11880</name>
</gene>
<evidence type="ECO:0000256" key="5">
    <source>
        <dbReference type="ARBA" id="ARBA00022490"/>
    </source>
</evidence>
<dbReference type="SUPFAM" id="SSF52402">
    <property type="entry name" value="Adenine nucleotide alpha hydrolases-like"/>
    <property type="match status" value="1"/>
</dbReference>
<evidence type="ECO:0000313" key="18">
    <source>
        <dbReference type="Proteomes" id="UP000093391"/>
    </source>
</evidence>
<feature type="domain" description="tRNA-specific 2-thiouridylase MnmA-like C-terminal" evidence="15">
    <location>
        <begin position="289"/>
        <end position="364"/>
    </location>
</feature>
<dbReference type="GO" id="GO:0000049">
    <property type="term" value="F:tRNA binding"/>
    <property type="evidence" value="ECO:0007669"/>
    <property type="project" value="UniProtKB-KW"/>
</dbReference>
<dbReference type="Pfam" id="PF20259">
    <property type="entry name" value="tRNA_Me_trans_M"/>
    <property type="match status" value="1"/>
</dbReference>
<feature type="region of interest" description="Interaction with tRNA" evidence="14">
    <location>
        <begin position="315"/>
        <end position="316"/>
    </location>
</feature>
<dbReference type="Gene3D" id="3.40.50.620">
    <property type="entry name" value="HUPs"/>
    <property type="match status" value="1"/>
</dbReference>
<feature type="binding site" evidence="14">
    <location>
        <position position="34"/>
    </location>
    <ligand>
        <name>ATP</name>
        <dbReference type="ChEBI" id="CHEBI:30616"/>
    </ligand>
</feature>
<evidence type="ECO:0000256" key="4">
    <source>
        <dbReference type="ARBA" id="ARBA00013805"/>
    </source>
</evidence>
<comment type="caution">
    <text evidence="14">Lacks conserved residue(s) required for the propagation of feature annotation.</text>
</comment>
<dbReference type="GO" id="GO:0005737">
    <property type="term" value="C:cytoplasm"/>
    <property type="evidence" value="ECO:0007669"/>
    <property type="project" value="UniProtKB-SubCell"/>
</dbReference>
<evidence type="ECO:0000256" key="1">
    <source>
        <dbReference type="ARBA" id="ARBA00004496"/>
    </source>
</evidence>
<dbReference type="FunFam" id="2.40.30.10:FF:000023">
    <property type="entry name" value="tRNA-specific 2-thiouridylase MnmA"/>
    <property type="match status" value="1"/>
</dbReference>
<dbReference type="PANTHER" id="PTHR11933">
    <property type="entry name" value="TRNA 5-METHYLAMINOMETHYL-2-THIOURIDYLATE -METHYLTRANSFERASE"/>
    <property type="match status" value="1"/>
</dbReference>
<keyword evidence="11 14" id="KW-0694">RNA-binding</keyword>
<dbReference type="FunFam" id="3.40.50.620:FF:000004">
    <property type="entry name" value="tRNA-specific 2-thiouridylase MnmA"/>
    <property type="match status" value="1"/>
</dbReference>
<dbReference type="GO" id="GO:0103016">
    <property type="term" value="F:tRNA-uridine 2-sulfurtransferase activity"/>
    <property type="evidence" value="ECO:0007669"/>
    <property type="project" value="UniProtKB-EC"/>
</dbReference>
<dbReference type="RefSeq" id="WP_067556460.1">
    <property type="nucleotide sequence ID" value="NZ_CP016895.1"/>
</dbReference>
<dbReference type="Pfam" id="PF03054">
    <property type="entry name" value="tRNA_Me_trans"/>
    <property type="match status" value="1"/>
</dbReference>
<evidence type="ECO:0000259" key="16">
    <source>
        <dbReference type="Pfam" id="PF20259"/>
    </source>
</evidence>
<dbReference type="AlphaFoldDB" id="A0A1B2M1A7"/>
<keyword evidence="10 14" id="KW-0067">ATP-binding</keyword>
<evidence type="ECO:0000256" key="6">
    <source>
        <dbReference type="ARBA" id="ARBA00022555"/>
    </source>
</evidence>
<dbReference type="InterPro" id="IPR004506">
    <property type="entry name" value="MnmA-like"/>
</dbReference>
<dbReference type="EC" id="2.8.1.13" evidence="3 14"/>
<organism evidence="17 18">
    <name type="scientific">Acinetobacter larvae</name>
    <dbReference type="NCBI Taxonomy" id="1789224"/>
    <lineage>
        <taxon>Bacteria</taxon>
        <taxon>Pseudomonadati</taxon>
        <taxon>Pseudomonadota</taxon>
        <taxon>Gammaproteobacteria</taxon>
        <taxon>Moraxellales</taxon>
        <taxon>Moraxellaceae</taxon>
        <taxon>Acinetobacter</taxon>
    </lineage>
</organism>
<evidence type="ECO:0000259" key="15">
    <source>
        <dbReference type="Pfam" id="PF20258"/>
    </source>
</evidence>
<accession>A0A1B2M1A7</accession>
<comment type="subcellular location">
    <subcellularLocation>
        <location evidence="1 14">Cytoplasm</location>
    </subcellularLocation>
</comment>
<dbReference type="Gene3D" id="2.30.30.280">
    <property type="entry name" value="Adenine nucleotide alpha hydrolases-like domains"/>
    <property type="match status" value="1"/>
</dbReference>
<dbReference type="EMBL" id="CP016895">
    <property type="protein sequence ID" value="AOA58980.1"/>
    <property type="molecule type" value="Genomic_DNA"/>
</dbReference>
<feature type="active site" description="Nucleophile" evidence="14">
    <location>
        <position position="99"/>
    </location>
</feature>
<evidence type="ECO:0000256" key="14">
    <source>
        <dbReference type="HAMAP-Rule" id="MF_00144"/>
    </source>
</evidence>
<dbReference type="GO" id="GO:0002143">
    <property type="term" value="P:tRNA wobble position uridine thiolation"/>
    <property type="evidence" value="ECO:0007669"/>
    <property type="project" value="TreeGrafter"/>
</dbReference>
<sequence>MQQRVIVGMSGGVDSSVSAALLCQQGYQVEGLFMKNWEEDDGTEYCTAMADLADAQAVCDKIGIPLHTANFAAEYWDRVFEHFLAEYAAGRTPNPDILCNKEIKFRAFLDHAIHLGADFIATGHYTRRSATMHNSKGEAYAQLLRGRDDNKDQSYFLHAVHGREINKTLFPVGEIEKPEVRRIAEQLGLATAKKKDSTGICFIGERRFNDFLKQYLPAQPGEIVLDNGKIVGEHHGLMYYTLGQRGGIGLGGLKGAQEGAWFVLHKDIANNRLVIGQGHEHPLMLSDVLWSESIDWIAGEADIPAQGLRCTAKTRYRQPDQDCVIYQDQDGTVRVEFDQAQRAVTPGQSVVFYLGENCLGGGVIHHSNAAIPSFI</sequence>
<dbReference type="KEGG" id="ala:BFG52_11880"/>
<feature type="site" description="Interaction with tRNA" evidence="14">
    <location>
        <position position="124"/>
    </location>
</feature>
<dbReference type="Gene3D" id="2.40.30.10">
    <property type="entry name" value="Translation factors"/>
    <property type="match status" value="1"/>
</dbReference>
<evidence type="ECO:0000256" key="7">
    <source>
        <dbReference type="ARBA" id="ARBA00022679"/>
    </source>
</evidence>
<dbReference type="HAMAP" id="MF_00144">
    <property type="entry name" value="tRNA_thiouridyl_MnmA"/>
    <property type="match status" value="1"/>
</dbReference>
<keyword evidence="12" id="KW-1015">Disulfide bond</keyword>
<dbReference type="STRING" id="1789224.BFG52_11880"/>
<reference evidence="17 18" key="1">
    <citation type="submission" date="2016-08" db="EMBL/GenBank/DDBJ databases">
        <authorList>
            <person name="Seilhamer J.J."/>
        </authorList>
    </citation>
    <scope>NUCLEOTIDE SEQUENCE [LARGE SCALE GENOMIC DNA]</scope>
    <source>
        <strain evidence="17 18">BRTC-1</strain>
    </source>
</reference>
<dbReference type="InterPro" id="IPR046884">
    <property type="entry name" value="MnmA-like_central"/>
</dbReference>
<dbReference type="NCBIfam" id="TIGR00420">
    <property type="entry name" value="trmU"/>
    <property type="match status" value="1"/>
</dbReference>
<dbReference type="Pfam" id="PF20258">
    <property type="entry name" value="tRNA_Me_trans_C"/>
    <property type="match status" value="1"/>
</dbReference>
<dbReference type="NCBIfam" id="NF001138">
    <property type="entry name" value="PRK00143.1"/>
    <property type="match status" value="1"/>
</dbReference>
<comment type="function">
    <text evidence="14">Catalyzes the 2-thiolation of uridine at the wobble position (U34) of tRNA, leading to the formation of s(2)U34.</text>
</comment>
<proteinExistence type="inferred from homology"/>
<dbReference type="OrthoDB" id="9800696at2"/>
<name>A0A1B2M1A7_9GAMM</name>
<keyword evidence="7 14" id="KW-0808">Transferase</keyword>
<keyword evidence="5 14" id="KW-0963">Cytoplasm</keyword>
<comment type="similarity">
    <text evidence="2 14">Belongs to the MnmA/TRMU family.</text>
</comment>
<protein>
    <recommendedName>
        <fullName evidence="4 14">tRNA-specific 2-thiouridylase MnmA</fullName>
        <ecNumber evidence="3 14">2.8.1.13</ecNumber>
    </recommendedName>
</protein>
<feature type="region of interest" description="Interaction with tRNA" evidence="14">
    <location>
        <begin position="151"/>
        <end position="153"/>
    </location>
</feature>
<feature type="binding site" evidence="14">
    <location>
        <position position="123"/>
    </location>
    <ligand>
        <name>ATP</name>
        <dbReference type="ChEBI" id="CHEBI:30616"/>
    </ligand>
</feature>
<evidence type="ECO:0000256" key="13">
    <source>
        <dbReference type="ARBA" id="ARBA00051542"/>
    </source>
</evidence>
<dbReference type="InterPro" id="IPR023382">
    <property type="entry name" value="MnmA-like_central_sf"/>
</dbReference>
<feature type="region of interest" description="Interaction with target base in tRNA" evidence="14">
    <location>
        <begin position="94"/>
        <end position="96"/>
    </location>
</feature>
<evidence type="ECO:0000256" key="8">
    <source>
        <dbReference type="ARBA" id="ARBA00022694"/>
    </source>
</evidence>
<keyword evidence="18" id="KW-1185">Reference proteome</keyword>
<evidence type="ECO:0000256" key="3">
    <source>
        <dbReference type="ARBA" id="ARBA00011949"/>
    </source>
</evidence>
<keyword evidence="8 14" id="KW-0819">tRNA processing</keyword>
<evidence type="ECO:0000313" key="17">
    <source>
        <dbReference type="EMBL" id="AOA58980.1"/>
    </source>
</evidence>
<feature type="domain" description="tRNA-specific 2-thiouridylase MnmA-like central" evidence="16">
    <location>
        <begin position="209"/>
        <end position="277"/>
    </location>
</feature>
<dbReference type="CDD" id="cd01998">
    <property type="entry name" value="MnmA_TRMU-like"/>
    <property type="match status" value="1"/>
</dbReference>
<dbReference type="Proteomes" id="UP000093391">
    <property type="component" value="Chromosome"/>
</dbReference>
<evidence type="ECO:0000256" key="11">
    <source>
        <dbReference type="ARBA" id="ARBA00022884"/>
    </source>
</evidence>
<dbReference type="InterPro" id="IPR014729">
    <property type="entry name" value="Rossmann-like_a/b/a_fold"/>
</dbReference>
<feature type="site" description="Interaction with tRNA" evidence="14">
    <location>
        <position position="348"/>
    </location>
</feature>
<evidence type="ECO:0000256" key="2">
    <source>
        <dbReference type="ARBA" id="ARBA00006191"/>
    </source>
</evidence>
<keyword evidence="9 14" id="KW-0547">Nucleotide-binding</keyword>
<keyword evidence="6 14" id="KW-0820">tRNA-binding</keyword>
<dbReference type="GO" id="GO:0005524">
    <property type="term" value="F:ATP binding"/>
    <property type="evidence" value="ECO:0007669"/>
    <property type="project" value="UniProtKB-KW"/>
</dbReference>
<feature type="binding site" evidence="14">
    <location>
        <begin position="8"/>
        <end position="15"/>
    </location>
    <ligand>
        <name>ATP</name>
        <dbReference type="ChEBI" id="CHEBI:30616"/>
    </ligand>
</feature>
<dbReference type="PANTHER" id="PTHR11933:SF5">
    <property type="entry name" value="MITOCHONDRIAL TRNA-SPECIFIC 2-THIOURIDYLASE 1"/>
    <property type="match status" value="1"/>
</dbReference>
<evidence type="ECO:0000256" key="10">
    <source>
        <dbReference type="ARBA" id="ARBA00022840"/>
    </source>
</evidence>
<feature type="active site" description="Cysteine persulfide intermediate" evidence="14">
    <location>
        <position position="201"/>
    </location>
</feature>
<dbReference type="FunFam" id="2.30.30.280:FF:000001">
    <property type="entry name" value="tRNA-specific 2-thiouridylase MnmA"/>
    <property type="match status" value="1"/>
</dbReference>
<comment type="catalytic activity">
    <reaction evidence="13 14">
        <text>S-sulfanyl-L-cysteinyl-[protein] + uridine(34) in tRNA + AH2 + ATP = 2-thiouridine(34) in tRNA + L-cysteinyl-[protein] + A + AMP + diphosphate + H(+)</text>
        <dbReference type="Rhea" id="RHEA:47032"/>
        <dbReference type="Rhea" id="RHEA-COMP:10131"/>
        <dbReference type="Rhea" id="RHEA-COMP:11726"/>
        <dbReference type="Rhea" id="RHEA-COMP:11727"/>
        <dbReference type="Rhea" id="RHEA-COMP:11728"/>
        <dbReference type="ChEBI" id="CHEBI:13193"/>
        <dbReference type="ChEBI" id="CHEBI:15378"/>
        <dbReference type="ChEBI" id="CHEBI:17499"/>
        <dbReference type="ChEBI" id="CHEBI:29950"/>
        <dbReference type="ChEBI" id="CHEBI:30616"/>
        <dbReference type="ChEBI" id="CHEBI:33019"/>
        <dbReference type="ChEBI" id="CHEBI:61963"/>
        <dbReference type="ChEBI" id="CHEBI:65315"/>
        <dbReference type="ChEBI" id="CHEBI:87170"/>
        <dbReference type="ChEBI" id="CHEBI:456215"/>
        <dbReference type="EC" id="2.8.1.13"/>
    </reaction>
</comment>
<evidence type="ECO:0000256" key="12">
    <source>
        <dbReference type="ARBA" id="ARBA00023157"/>
    </source>
</evidence>